<evidence type="ECO:0000259" key="1">
    <source>
        <dbReference type="Pfam" id="PF03358"/>
    </source>
</evidence>
<evidence type="ECO:0000313" key="3">
    <source>
        <dbReference type="Proteomes" id="UP000004319"/>
    </source>
</evidence>
<reference evidence="2 3" key="1">
    <citation type="journal article" date="2011" name="Biochem. Biophys. Res. Commun.">
        <title>Increased number of Arginine-based salt bridges contributes to the thermotolerance of thermotolerant acetic acid bacteria, Acetobacter tropicalis SKU1100.</title>
        <authorList>
            <person name="Matsutani M."/>
            <person name="Hirakawa H."/>
            <person name="Nishikura M."/>
            <person name="Soemphol W."/>
            <person name="Ali I.A.I."/>
            <person name="Yakushi T."/>
            <person name="Matsushita K."/>
        </authorList>
    </citation>
    <scope>NUCLEOTIDE SEQUENCE [LARGE SCALE GENOMIC DNA]</scope>
    <source>
        <strain evidence="2 3">NBRC 101654</strain>
    </source>
</reference>
<dbReference type="GO" id="GO:0016491">
    <property type="term" value="F:oxidoreductase activity"/>
    <property type="evidence" value="ECO:0007669"/>
    <property type="project" value="InterPro"/>
</dbReference>
<dbReference type="RefSeq" id="WP_006559033.1">
    <property type="nucleotide sequence ID" value="NZ_BABS01000061.1"/>
</dbReference>
<dbReference type="EMBL" id="BABS01000061">
    <property type="protein sequence ID" value="GAA09010.1"/>
    <property type="molecule type" value="Genomic_DNA"/>
</dbReference>
<dbReference type="Proteomes" id="UP000004319">
    <property type="component" value="Unassembled WGS sequence"/>
</dbReference>
<dbReference type="AlphaFoldDB" id="F7VF65"/>
<evidence type="ECO:0000313" key="2">
    <source>
        <dbReference type="EMBL" id="GAA09010.1"/>
    </source>
</evidence>
<accession>F7VF65</accession>
<dbReference type="PANTHER" id="PTHR30543:SF21">
    <property type="entry name" value="NAD(P)H-DEPENDENT FMN REDUCTASE LOT6"/>
    <property type="match status" value="1"/>
</dbReference>
<proteinExistence type="predicted"/>
<dbReference type="PANTHER" id="PTHR30543">
    <property type="entry name" value="CHROMATE REDUCTASE"/>
    <property type="match status" value="1"/>
</dbReference>
<dbReference type="GO" id="GO:0005829">
    <property type="term" value="C:cytosol"/>
    <property type="evidence" value="ECO:0007669"/>
    <property type="project" value="TreeGrafter"/>
</dbReference>
<dbReference type="InterPro" id="IPR005025">
    <property type="entry name" value="FMN_Rdtase-like_dom"/>
</dbReference>
<sequence length="193" mass="20837">MTQGTPLHFVTLLGSLRKASFNGIVARTLPDLAPEGITISPLGCISAFPHYNQDVQDAGFPEPVLAMAEQIRAADGVIVVTPEYNYSVPGVLKNALDWLSRVTPQPFAGKPLAIQTASPGAIGGARAQYHLRQSLVFLNAYVLNRPEVMIGQATGKFDTDRLELTDQKTRDFLVTQITALAELARTVKKPPQG</sequence>
<protein>
    <submittedName>
        <fullName evidence="2">Chromate reductase</fullName>
    </submittedName>
</protein>
<dbReference type="SUPFAM" id="SSF52218">
    <property type="entry name" value="Flavoproteins"/>
    <property type="match status" value="1"/>
</dbReference>
<dbReference type="InterPro" id="IPR029039">
    <property type="entry name" value="Flavoprotein-like_sf"/>
</dbReference>
<comment type="caution">
    <text evidence="2">The sequence shown here is derived from an EMBL/GenBank/DDBJ whole genome shotgun (WGS) entry which is preliminary data.</text>
</comment>
<dbReference type="Pfam" id="PF03358">
    <property type="entry name" value="FMN_red"/>
    <property type="match status" value="1"/>
</dbReference>
<dbReference type="InterPro" id="IPR050712">
    <property type="entry name" value="NAD(P)H-dep_reductase"/>
</dbReference>
<feature type="domain" description="NADPH-dependent FMN reductase-like" evidence="1">
    <location>
        <begin position="10"/>
        <end position="154"/>
    </location>
</feature>
<dbReference type="Gene3D" id="3.40.50.360">
    <property type="match status" value="1"/>
</dbReference>
<organism evidence="2 3">
    <name type="scientific">Acetobacter tropicalis NBRC 101654</name>
    <dbReference type="NCBI Taxonomy" id="749388"/>
    <lineage>
        <taxon>Bacteria</taxon>
        <taxon>Pseudomonadati</taxon>
        <taxon>Pseudomonadota</taxon>
        <taxon>Alphaproteobacteria</taxon>
        <taxon>Acetobacterales</taxon>
        <taxon>Acetobacteraceae</taxon>
        <taxon>Acetobacter</taxon>
    </lineage>
</organism>
<dbReference type="GO" id="GO:0010181">
    <property type="term" value="F:FMN binding"/>
    <property type="evidence" value="ECO:0007669"/>
    <property type="project" value="TreeGrafter"/>
</dbReference>
<gene>
    <name evidence="2" type="ORF">ATPR_2014</name>
</gene>
<name>F7VF65_9PROT</name>